<dbReference type="PROSITE" id="PS01034">
    <property type="entry name" value="GH16_1"/>
    <property type="match status" value="1"/>
</dbReference>
<dbReference type="EC" id="2.4.1.207" evidence="13"/>
<evidence type="ECO:0000256" key="4">
    <source>
        <dbReference type="ARBA" id="ARBA00022679"/>
    </source>
</evidence>
<name>A0AAN7PRD2_9MYRT</name>
<evidence type="ECO:0000313" key="16">
    <source>
        <dbReference type="Proteomes" id="UP001345219"/>
    </source>
</evidence>
<dbReference type="EMBL" id="JAXIOK010000016">
    <property type="protein sequence ID" value="KAK4752614.1"/>
    <property type="molecule type" value="Genomic_DNA"/>
</dbReference>
<dbReference type="GO" id="GO:0016762">
    <property type="term" value="F:xyloglucan:xyloglucosyl transferase activity"/>
    <property type="evidence" value="ECO:0007669"/>
    <property type="project" value="UniProtKB-EC"/>
</dbReference>
<accession>A0AAN7PRD2</accession>
<keyword evidence="3 13" id="KW-0964">Secreted</keyword>
<organism evidence="15 16">
    <name type="scientific">Trapa incisa</name>
    <dbReference type="NCBI Taxonomy" id="236973"/>
    <lineage>
        <taxon>Eukaryota</taxon>
        <taxon>Viridiplantae</taxon>
        <taxon>Streptophyta</taxon>
        <taxon>Embryophyta</taxon>
        <taxon>Tracheophyta</taxon>
        <taxon>Spermatophyta</taxon>
        <taxon>Magnoliopsida</taxon>
        <taxon>eudicotyledons</taxon>
        <taxon>Gunneridae</taxon>
        <taxon>Pentapetalae</taxon>
        <taxon>rosids</taxon>
        <taxon>malvids</taxon>
        <taxon>Myrtales</taxon>
        <taxon>Lythraceae</taxon>
        <taxon>Trapa</taxon>
    </lineage>
</organism>
<evidence type="ECO:0000256" key="7">
    <source>
        <dbReference type="ARBA" id="ARBA00023157"/>
    </source>
</evidence>
<gene>
    <name evidence="15" type="ORF">SAY87_021412</name>
</gene>
<dbReference type="PANTHER" id="PTHR31062">
    <property type="entry name" value="XYLOGLUCAN ENDOTRANSGLUCOSYLASE/HYDROLASE PROTEIN 8-RELATED"/>
    <property type="match status" value="1"/>
</dbReference>
<keyword evidence="5" id="KW-0732">Signal</keyword>
<dbReference type="AlphaFoldDB" id="A0AAN7PRD2"/>
<dbReference type="InterPro" id="IPR008264">
    <property type="entry name" value="Beta_glucanase"/>
</dbReference>
<evidence type="ECO:0000256" key="3">
    <source>
        <dbReference type="ARBA" id="ARBA00022525"/>
    </source>
</evidence>
<evidence type="ECO:0000256" key="12">
    <source>
        <dbReference type="PIRSR" id="PIRSR005604-2"/>
    </source>
</evidence>
<keyword evidence="10 13" id="KW-0961">Cell wall biogenesis/degradation</keyword>
<evidence type="ECO:0000256" key="6">
    <source>
        <dbReference type="ARBA" id="ARBA00022801"/>
    </source>
</evidence>
<evidence type="ECO:0000313" key="15">
    <source>
        <dbReference type="EMBL" id="KAK4752614.1"/>
    </source>
</evidence>
<comment type="function">
    <text evidence="13">Catalyzes xyloglucan endohydrolysis (XEH) and/or endotransglycosylation (XET). Cleaves and religates xyloglucan polymers, an essential constituent of the primary cell wall, and thereby participates in cell wall construction of growing tissues.</text>
</comment>
<protein>
    <recommendedName>
        <fullName evidence="13">Xyloglucan endotransglucosylase/hydrolase</fullName>
        <ecNumber evidence="13">2.4.1.207</ecNumber>
    </recommendedName>
</protein>
<dbReference type="GO" id="GO:0004553">
    <property type="term" value="F:hydrolase activity, hydrolyzing O-glycosyl compounds"/>
    <property type="evidence" value="ECO:0007669"/>
    <property type="project" value="InterPro"/>
</dbReference>
<dbReference type="InterPro" id="IPR013320">
    <property type="entry name" value="ConA-like_dom_sf"/>
</dbReference>
<reference evidence="15 16" key="1">
    <citation type="journal article" date="2023" name="Hortic Res">
        <title>Pangenome of water caltrop reveals structural variations and asymmetric subgenome divergence after allopolyploidization.</title>
        <authorList>
            <person name="Zhang X."/>
            <person name="Chen Y."/>
            <person name="Wang L."/>
            <person name="Yuan Y."/>
            <person name="Fang M."/>
            <person name="Shi L."/>
            <person name="Lu R."/>
            <person name="Comes H.P."/>
            <person name="Ma Y."/>
            <person name="Chen Y."/>
            <person name="Huang G."/>
            <person name="Zhou Y."/>
            <person name="Zheng Z."/>
            <person name="Qiu Y."/>
        </authorList>
    </citation>
    <scope>NUCLEOTIDE SEQUENCE [LARGE SCALE GENOMIC DNA]</scope>
    <source>
        <tissue evidence="15">Roots</tissue>
    </source>
</reference>
<feature type="domain" description="GH16" evidence="14">
    <location>
        <begin position="7"/>
        <end position="250"/>
    </location>
</feature>
<proteinExistence type="inferred from homology"/>
<dbReference type="Pfam" id="PF06955">
    <property type="entry name" value="XET_C"/>
    <property type="match status" value="1"/>
</dbReference>
<keyword evidence="8" id="KW-0325">Glycoprotein</keyword>
<dbReference type="InterPro" id="IPR010713">
    <property type="entry name" value="XET_C"/>
</dbReference>
<evidence type="ECO:0000259" key="14">
    <source>
        <dbReference type="PROSITE" id="PS51762"/>
    </source>
</evidence>
<dbReference type="GO" id="GO:0048046">
    <property type="term" value="C:apoplast"/>
    <property type="evidence" value="ECO:0007669"/>
    <property type="project" value="UniProtKB-SubCell"/>
</dbReference>
<evidence type="ECO:0000256" key="9">
    <source>
        <dbReference type="ARBA" id="ARBA00023295"/>
    </source>
</evidence>
<dbReference type="InterPro" id="IPR008263">
    <property type="entry name" value="GH16_AS"/>
</dbReference>
<evidence type="ECO:0000256" key="2">
    <source>
        <dbReference type="ARBA" id="ARBA00022523"/>
    </source>
</evidence>
<evidence type="ECO:0000256" key="13">
    <source>
        <dbReference type="RuleBase" id="RU361120"/>
    </source>
</evidence>
<dbReference type="Pfam" id="PF00722">
    <property type="entry name" value="Glyco_hydro_16"/>
    <property type="match status" value="1"/>
</dbReference>
<dbReference type="InterPro" id="IPR044791">
    <property type="entry name" value="Beta-glucanase/XTH"/>
</dbReference>
<dbReference type="PRINTS" id="PR00737">
    <property type="entry name" value="GLHYDRLASE16"/>
</dbReference>
<keyword evidence="2 13" id="KW-0052">Apoplast</keyword>
<dbReference type="PIRSF" id="PIRSF005604">
    <property type="entry name" value="XET"/>
    <property type="match status" value="1"/>
</dbReference>
<evidence type="ECO:0000256" key="11">
    <source>
        <dbReference type="PIRSR" id="PIRSR005604-1"/>
    </source>
</evidence>
<evidence type="ECO:0000256" key="8">
    <source>
        <dbReference type="ARBA" id="ARBA00023180"/>
    </source>
</evidence>
<feature type="active site" description="Proton donor" evidence="11">
    <location>
        <position position="140"/>
    </location>
</feature>
<evidence type="ECO:0000256" key="10">
    <source>
        <dbReference type="ARBA" id="ARBA00023316"/>
    </source>
</evidence>
<dbReference type="FunFam" id="2.60.120.200:FF:000025">
    <property type="entry name" value="Xyloglucan endotransglucosylase/hydrolase"/>
    <property type="match status" value="1"/>
</dbReference>
<evidence type="ECO:0000256" key="1">
    <source>
        <dbReference type="ARBA" id="ARBA00022512"/>
    </source>
</evidence>
<keyword evidence="1 13" id="KW-0134">Cell wall</keyword>
<comment type="caution">
    <text evidence="15">The sequence shown here is derived from an EMBL/GenBank/DDBJ whole genome shotgun (WGS) entry which is preliminary data.</text>
</comment>
<feature type="glycosylation site" description="N-linked (GlcNAc...) asparagine" evidence="12">
    <location>
        <position position="144"/>
    </location>
</feature>
<keyword evidence="6 13" id="KW-0378">Hydrolase</keyword>
<dbReference type="GO" id="GO:0071555">
    <property type="term" value="P:cell wall organization"/>
    <property type="evidence" value="ECO:0007669"/>
    <property type="project" value="UniProtKB-KW"/>
</dbReference>
<dbReference type="GO" id="GO:0010411">
    <property type="term" value="P:xyloglucan metabolic process"/>
    <property type="evidence" value="ECO:0007669"/>
    <property type="project" value="InterPro"/>
</dbReference>
<keyword evidence="7" id="KW-1015">Disulfide bond</keyword>
<keyword evidence="9 13" id="KW-0326">Glycosidase</keyword>
<dbReference type="GO" id="GO:0042546">
    <property type="term" value="P:cell wall biogenesis"/>
    <property type="evidence" value="ECO:0007669"/>
    <property type="project" value="InterPro"/>
</dbReference>
<keyword evidence="16" id="KW-1185">Reference proteome</keyword>
<sequence>MVTLCRPASSSLLLPSRTLIVTLGLLLVSSAIHGVIGTFSDLFQPYWAPQNIVLDKEEQAELSLDTSSGEVLIYIHQLYLFINNGLYCWRLSGCGFESKKKYLFGLTSMQIKLVQGDSAGTVTAFYMSSDGPTHDELDFEFLGNVSGEPYLVQTNVYANGTGNREQRHSLWFDPTKDFHTYSLFWNRRYILFLVDGVPIRAFTNKEVKGIPYPKSQPMGVRVSVWNADDWVTQGGRVKTNWSHAPFVSTFRSFSIDACELLEDSSAGADSTARCGESGQFWWDRPAFQELDGHRSRQLRWVQKKHLVYDYCQDNLRFSVQLPGECIS</sequence>
<dbReference type="Proteomes" id="UP001345219">
    <property type="component" value="Chromosome 16"/>
</dbReference>
<dbReference type="Gene3D" id="2.60.120.200">
    <property type="match status" value="1"/>
</dbReference>
<dbReference type="InterPro" id="IPR016455">
    <property type="entry name" value="XTH"/>
</dbReference>
<comment type="similarity">
    <text evidence="13">Belongs to the glycosyl hydrolase 16 family.</text>
</comment>
<keyword evidence="4 13" id="KW-0808">Transferase</keyword>
<dbReference type="SUPFAM" id="SSF49899">
    <property type="entry name" value="Concanavalin A-like lectins/glucanases"/>
    <property type="match status" value="1"/>
</dbReference>
<dbReference type="PROSITE" id="PS51762">
    <property type="entry name" value="GH16_2"/>
    <property type="match status" value="1"/>
</dbReference>
<comment type="PTM">
    <text evidence="13">Contains at least one intrachain disulfide bond essential for its enzymatic activity.</text>
</comment>
<comment type="subcellular location">
    <subcellularLocation>
        <location evidence="13">Secreted</location>
        <location evidence="13">Cell wall</location>
    </subcellularLocation>
    <subcellularLocation>
        <location evidence="13">Secreted</location>
        <location evidence="13">Extracellular space</location>
        <location evidence="13">Apoplast</location>
    </subcellularLocation>
</comment>
<evidence type="ECO:0000256" key="5">
    <source>
        <dbReference type="ARBA" id="ARBA00022729"/>
    </source>
</evidence>
<feature type="active site" description="Nucleophile" evidence="11">
    <location>
        <position position="136"/>
    </location>
</feature>
<dbReference type="InterPro" id="IPR000757">
    <property type="entry name" value="Beta-glucanase-like"/>
</dbReference>
<dbReference type="CDD" id="cd02176">
    <property type="entry name" value="GH16_XET"/>
    <property type="match status" value="1"/>
</dbReference>